<dbReference type="EMBL" id="CAJNOV010010006">
    <property type="protein sequence ID" value="CAF1384794.1"/>
    <property type="molecule type" value="Genomic_DNA"/>
</dbReference>
<dbReference type="Proteomes" id="UP000676336">
    <property type="component" value="Unassembled WGS sequence"/>
</dbReference>
<name>A0A814XV86_9BILA</name>
<comment type="caution">
    <text evidence="2">The sequence shown here is derived from an EMBL/GenBank/DDBJ whole genome shotgun (WGS) entry which is preliminary data.</text>
</comment>
<evidence type="ECO:0000256" key="1">
    <source>
        <dbReference type="SAM" id="MobiDB-lite"/>
    </source>
</evidence>
<dbReference type="AlphaFoldDB" id="A0A814XV86"/>
<proteinExistence type="predicted"/>
<gene>
    <name evidence="3" type="ORF">CJN711_LOCUS21137</name>
    <name evidence="2" type="ORF">KQP761_LOCUS805</name>
    <name evidence="4" type="ORF">SMN809_LOCUS6316</name>
</gene>
<dbReference type="Proteomes" id="UP000663834">
    <property type="component" value="Unassembled WGS sequence"/>
</dbReference>
<accession>A0A814XV86</accession>
<dbReference type="EMBL" id="CAJNOW010000056">
    <property type="protein sequence ID" value="CAF1220914.1"/>
    <property type="molecule type" value="Genomic_DNA"/>
</dbReference>
<protein>
    <submittedName>
        <fullName evidence="2">Uncharacterized protein</fullName>
    </submittedName>
</protein>
<evidence type="ECO:0000313" key="3">
    <source>
        <dbReference type="EMBL" id="CAF1384794.1"/>
    </source>
</evidence>
<feature type="region of interest" description="Disordered" evidence="1">
    <location>
        <begin position="1"/>
        <end position="22"/>
    </location>
</feature>
<reference evidence="2" key="1">
    <citation type="submission" date="2021-02" db="EMBL/GenBank/DDBJ databases">
        <authorList>
            <person name="Nowell W R."/>
        </authorList>
    </citation>
    <scope>NUCLEOTIDE SEQUENCE</scope>
</reference>
<dbReference type="Gene3D" id="3.90.176.10">
    <property type="entry name" value="Toxin ADP-ribosyltransferase, Chain A, domain 1"/>
    <property type="match status" value="1"/>
</dbReference>
<dbReference type="SUPFAM" id="SSF56399">
    <property type="entry name" value="ADP-ribosylation"/>
    <property type="match status" value="1"/>
</dbReference>
<evidence type="ECO:0000313" key="5">
    <source>
        <dbReference type="Proteomes" id="UP000663834"/>
    </source>
</evidence>
<organism evidence="2 5">
    <name type="scientific">Rotaria magnacalcarata</name>
    <dbReference type="NCBI Taxonomy" id="392030"/>
    <lineage>
        <taxon>Eukaryota</taxon>
        <taxon>Metazoa</taxon>
        <taxon>Spiralia</taxon>
        <taxon>Gnathifera</taxon>
        <taxon>Rotifera</taxon>
        <taxon>Eurotatoria</taxon>
        <taxon>Bdelloidea</taxon>
        <taxon>Philodinida</taxon>
        <taxon>Philodinidae</taxon>
        <taxon>Rotaria</taxon>
    </lineage>
</organism>
<evidence type="ECO:0000313" key="4">
    <source>
        <dbReference type="EMBL" id="CAF3894797.1"/>
    </source>
</evidence>
<evidence type="ECO:0000313" key="2">
    <source>
        <dbReference type="EMBL" id="CAF1220914.1"/>
    </source>
</evidence>
<dbReference type="EMBL" id="CAJOBI010001690">
    <property type="protein sequence ID" value="CAF3894797.1"/>
    <property type="molecule type" value="Genomic_DNA"/>
</dbReference>
<feature type="compositionally biased region" description="Polar residues" evidence="1">
    <location>
        <begin position="1"/>
        <end position="10"/>
    </location>
</feature>
<dbReference type="Proteomes" id="UP000663855">
    <property type="component" value="Unassembled WGS sequence"/>
</dbReference>
<sequence length="407" mass="47280">MPNMNPTAAHTTTSSNTSQSRRRNVQNYSLIWVDGTIDKSEDEWKNNIEIVEDIISDINIFKKPEECIPLLNTINMEKILVITSGFLGEILVRDIHNLLQLDAIYILCGNAARHKAWAENWSKIQGVFTSINDICDSLKKVVHQIDHNEISISFISNQTIMEIASGQRNLDQLELSYMYSVLFKEIILEIDDADLESFNKLIEYCHQQKVPESQLAYFHHEYHRQSPIWWYTKDLFIYGMLNKALRTFNVECMLKMGFFIRKLHQQIEQLYYKQLDDYRESFTVYRDQALSQQNFQKLLTAKDGLLSFNSFLLASKNRKVSMSFVEDSLRKTTDTVGILFIITINQKQISTSTTPFAMIDDYSAICGEQHILFTMHTVFHVSEITPTVSNNRLWEVSLTLTQSHKSL</sequence>